<dbReference type="Pfam" id="PF03453">
    <property type="entry name" value="MoeA_N"/>
    <property type="match status" value="1"/>
</dbReference>
<dbReference type="InterPro" id="IPR038987">
    <property type="entry name" value="MoeA-like"/>
</dbReference>
<dbReference type="SUPFAM" id="SSF53218">
    <property type="entry name" value="Molybdenum cofactor biosynthesis proteins"/>
    <property type="match status" value="1"/>
</dbReference>
<dbReference type="EMBL" id="LAZR01002960">
    <property type="protein sequence ID" value="KKN23544.1"/>
    <property type="molecule type" value="Genomic_DNA"/>
</dbReference>
<gene>
    <name evidence="4" type="ORF">LCGC14_0903890</name>
</gene>
<dbReference type="PANTHER" id="PTHR10192:SF19">
    <property type="entry name" value="MOLYBDOPTERIN BIOSYNTHESIS PROTEIN MJ0666-RELATED"/>
    <property type="match status" value="1"/>
</dbReference>
<keyword evidence="2" id="KW-0501">Molybdenum cofactor biosynthesis</keyword>
<feature type="domain" description="MoaB/Mog" evidence="3">
    <location>
        <begin position="139"/>
        <end position="276"/>
    </location>
</feature>
<dbReference type="Gene3D" id="3.90.105.10">
    <property type="entry name" value="Molybdopterin biosynthesis moea protein, domain 2"/>
    <property type="match status" value="1"/>
</dbReference>
<dbReference type="PANTHER" id="PTHR10192">
    <property type="entry name" value="MOLYBDOPTERIN BIOSYNTHESIS PROTEIN"/>
    <property type="match status" value="1"/>
</dbReference>
<dbReference type="UniPathway" id="UPA00344"/>
<dbReference type="Pfam" id="PF00994">
    <property type="entry name" value="MoCF_biosynth"/>
    <property type="match status" value="1"/>
</dbReference>
<organism evidence="4">
    <name type="scientific">marine sediment metagenome</name>
    <dbReference type="NCBI Taxonomy" id="412755"/>
    <lineage>
        <taxon>unclassified sequences</taxon>
        <taxon>metagenomes</taxon>
        <taxon>ecological metagenomes</taxon>
    </lineage>
</organism>
<dbReference type="NCBIfam" id="TIGR00177">
    <property type="entry name" value="molyb_syn"/>
    <property type="match status" value="1"/>
</dbReference>
<dbReference type="Gene3D" id="3.40.980.10">
    <property type="entry name" value="MoaB/Mog-like domain"/>
    <property type="match status" value="1"/>
</dbReference>
<dbReference type="Pfam" id="PF03454">
    <property type="entry name" value="MoeA_C"/>
    <property type="match status" value="1"/>
</dbReference>
<dbReference type="GO" id="GO:0005737">
    <property type="term" value="C:cytoplasm"/>
    <property type="evidence" value="ECO:0007669"/>
    <property type="project" value="TreeGrafter"/>
</dbReference>
<comment type="caution">
    <text evidence="4">The sequence shown here is derived from an EMBL/GenBank/DDBJ whole genome shotgun (WGS) entry which is preliminary data.</text>
</comment>
<dbReference type="AlphaFoldDB" id="A0A0F9P0A9"/>
<dbReference type="FunFam" id="2.170.190.11:FF:000001">
    <property type="entry name" value="Molybdopterin molybdenumtransferase"/>
    <property type="match status" value="1"/>
</dbReference>
<dbReference type="InterPro" id="IPR036135">
    <property type="entry name" value="MoeA_linker/N_sf"/>
</dbReference>
<evidence type="ECO:0000256" key="2">
    <source>
        <dbReference type="ARBA" id="ARBA00023150"/>
    </source>
</evidence>
<dbReference type="GO" id="GO:0061599">
    <property type="term" value="F:molybdopterin molybdotransferase activity"/>
    <property type="evidence" value="ECO:0007669"/>
    <property type="project" value="TreeGrafter"/>
</dbReference>
<evidence type="ECO:0000256" key="1">
    <source>
        <dbReference type="ARBA" id="ARBA00005046"/>
    </source>
</evidence>
<dbReference type="Gene3D" id="2.40.340.10">
    <property type="entry name" value="MoeA, C-terminal, domain IV"/>
    <property type="match status" value="1"/>
</dbReference>
<dbReference type="Gene3D" id="2.170.190.11">
    <property type="entry name" value="Molybdopterin biosynthesis moea protein, domain 3"/>
    <property type="match status" value="1"/>
</dbReference>
<evidence type="ECO:0000259" key="3">
    <source>
        <dbReference type="SMART" id="SM00852"/>
    </source>
</evidence>
<dbReference type="SUPFAM" id="SSF63867">
    <property type="entry name" value="MoeA C-terminal domain-like"/>
    <property type="match status" value="1"/>
</dbReference>
<dbReference type="NCBIfam" id="NF045515">
    <property type="entry name" value="Glp_gephyrin"/>
    <property type="match status" value="1"/>
</dbReference>
<evidence type="ECO:0000313" key="4">
    <source>
        <dbReference type="EMBL" id="KKN23544.1"/>
    </source>
</evidence>
<dbReference type="GO" id="GO:0006777">
    <property type="term" value="P:Mo-molybdopterin cofactor biosynthetic process"/>
    <property type="evidence" value="ECO:0007669"/>
    <property type="project" value="UniProtKB-KW"/>
</dbReference>
<reference evidence="4" key="1">
    <citation type="journal article" date="2015" name="Nature">
        <title>Complex archaea that bridge the gap between prokaryotes and eukaryotes.</title>
        <authorList>
            <person name="Spang A."/>
            <person name="Saw J.H."/>
            <person name="Jorgensen S.L."/>
            <person name="Zaremba-Niedzwiedzka K."/>
            <person name="Martijn J."/>
            <person name="Lind A.E."/>
            <person name="van Eijk R."/>
            <person name="Schleper C."/>
            <person name="Guy L."/>
            <person name="Ettema T.J."/>
        </authorList>
    </citation>
    <scope>NUCLEOTIDE SEQUENCE</scope>
</reference>
<sequence length="364" mass="39213">MNIPPFDRSAMDGYALRAENTFGASPNNPKKIELIGTIEIGETSSLELKEKQGIRISTGAPIPEGADAVIKIEDTEIEDSTITLYTALVPGKNVSKEGEDIREGVQVLNKGIDIKAEHIALLTSLGYKNIKVITKPKISVFSSGDELLEPGDILKPGKIYNSNTPMVSSLVKLYGGTVIRAETVKDNKAIIKEKIMEAAGDSDIIIFTGGTSVGTKDYLPEIVKEIGDIITHGIAQRPGAPVLIGVISEKLIFCLPGTPVAAYISFLKIVGITIRKMLGSITIDPRIEVLSVISRDVPVSGLGFLHYLRVKIERSEENFIAHPVKLKGSGVISSLTESDGIVEIPPYQEGLKKGDKVTVKLFPQ</sequence>
<dbReference type="InterPro" id="IPR001453">
    <property type="entry name" value="MoaB/Mog_dom"/>
</dbReference>
<comment type="pathway">
    <text evidence="1">Cofactor biosynthesis; molybdopterin biosynthesis.</text>
</comment>
<dbReference type="InterPro" id="IPR005111">
    <property type="entry name" value="MoeA_C_domain_IV"/>
</dbReference>
<accession>A0A0F9P0A9</accession>
<protein>
    <recommendedName>
        <fullName evidence="3">MoaB/Mog domain-containing protein</fullName>
    </recommendedName>
</protein>
<dbReference type="CDD" id="cd00887">
    <property type="entry name" value="MoeA"/>
    <property type="match status" value="1"/>
</dbReference>
<dbReference type="InterPro" id="IPR036425">
    <property type="entry name" value="MoaB/Mog-like_dom_sf"/>
</dbReference>
<dbReference type="SMART" id="SM00852">
    <property type="entry name" value="MoCF_biosynth"/>
    <property type="match status" value="1"/>
</dbReference>
<name>A0A0F9P0A9_9ZZZZ</name>
<dbReference type="SUPFAM" id="SSF63882">
    <property type="entry name" value="MoeA N-terminal region -like"/>
    <property type="match status" value="1"/>
</dbReference>
<dbReference type="InterPro" id="IPR036688">
    <property type="entry name" value="MoeA_C_domain_IV_sf"/>
</dbReference>
<proteinExistence type="predicted"/>
<dbReference type="InterPro" id="IPR005110">
    <property type="entry name" value="MoeA_linker/N"/>
</dbReference>